<dbReference type="InterPro" id="IPR000415">
    <property type="entry name" value="Nitroreductase-like"/>
</dbReference>
<comment type="caution">
    <text evidence="2">The sequence shown here is derived from an EMBL/GenBank/DDBJ whole genome shotgun (WGS) entry which is preliminary data.</text>
</comment>
<dbReference type="NCBIfam" id="TIGR02476">
    <property type="entry name" value="BluB"/>
    <property type="match status" value="1"/>
</dbReference>
<evidence type="ECO:0000313" key="3">
    <source>
        <dbReference type="Proteomes" id="UP000078272"/>
    </source>
</evidence>
<dbReference type="CDD" id="cd02145">
    <property type="entry name" value="BluB"/>
    <property type="match status" value="1"/>
</dbReference>
<organism evidence="2 3">
    <name type="scientific">Aureimonas ureilytica</name>
    <dbReference type="NCBI Taxonomy" id="401562"/>
    <lineage>
        <taxon>Bacteria</taxon>
        <taxon>Pseudomonadati</taxon>
        <taxon>Pseudomonadota</taxon>
        <taxon>Alphaproteobacteria</taxon>
        <taxon>Hyphomicrobiales</taxon>
        <taxon>Aurantimonadaceae</taxon>
        <taxon>Aureimonas</taxon>
    </lineage>
</organism>
<evidence type="ECO:0000313" key="2">
    <source>
        <dbReference type="EMBL" id="KTQ94053.1"/>
    </source>
</evidence>
<protein>
    <submittedName>
        <fullName evidence="2">Cob(II)yrinic acid a,c-diamide reductase</fullName>
    </submittedName>
</protein>
<dbReference type="PANTHER" id="PTHR23026:SF123">
    <property type="entry name" value="NAD(P)H NITROREDUCTASE RV3131-RELATED"/>
    <property type="match status" value="1"/>
</dbReference>
<dbReference type="STRING" id="401562.NS365_13700"/>
<dbReference type="InterPro" id="IPR012825">
    <property type="entry name" value="BluB"/>
</dbReference>
<dbReference type="RefSeq" id="WP_058635560.1">
    <property type="nucleotide sequence ID" value="NZ_LDPZ01000030.1"/>
</dbReference>
<proteinExistence type="predicted"/>
<dbReference type="Pfam" id="PF00881">
    <property type="entry name" value="Nitroreductase"/>
    <property type="match status" value="1"/>
</dbReference>
<accession>A0A175R837</accession>
<dbReference type="SUPFAM" id="SSF55469">
    <property type="entry name" value="FMN-dependent nitroreductase-like"/>
    <property type="match status" value="1"/>
</dbReference>
<evidence type="ECO:0000259" key="1">
    <source>
        <dbReference type="Pfam" id="PF00881"/>
    </source>
</evidence>
<dbReference type="Proteomes" id="UP000078272">
    <property type="component" value="Unassembled WGS sequence"/>
</dbReference>
<dbReference type="GO" id="GO:0016491">
    <property type="term" value="F:oxidoreductase activity"/>
    <property type="evidence" value="ECO:0007669"/>
    <property type="project" value="InterPro"/>
</dbReference>
<dbReference type="Gene3D" id="3.40.109.10">
    <property type="entry name" value="NADH Oxidase"/>
    <property type="match status" value="1"/>
</dbReference>
<reference evidence="2 3" key="1">
    <citation type="journal article" date="2016" name="Front. Microbiol.">
        <title>Genomic Resource of Rice Seed Associated Bacteria.</title>
        <authorList>
            <person name="Midha S."/>
            <person name="Bansal K."/>
            <person name="Sharma S."/>
            <person name="Kumar N."/>
            <person name="Patil P.P."/>
            <person name="Chaudhry V."/>
            <person name="Patil P.B."/>
        </authorList>
    </citation>
    <scope>NUCLEOTIDE SEQUENCE [LARGE SCALE GENOMIC DNA]</scope>
    <source>
        <strain evidence="2 3">NS226</strain>
    </source>
</reference>
<name>A0A175R837_9HYPH</name>
<dbReference type="PANTHER" id="PTHR23026">
    <property type="entry name" value="NADPH NITROREDUCTASE"/>
    <property type="match status" value="1"/>
</dbReference>
<dbReference type="PATRIC" id="fig|401562.3.peg.2591"/>
<dbReference type="AlphaFoldDB" id="A0A175R837"/>
<dbReference type="EMBL" id="LDPZ01000030">
    <property type="protein sequence ID" value="KTQ94053.1"/>
    <property type="molecule type" value="Genomic_DNA"/>
</dbReference>
<dbReference type="InterPro" id="IPR029479">
    <property type="entry name" value="Nitroreductase"/>
</dbReference>
<dbReference type="InterPro" id="IPR050627">
    <property type="entry name" value="Nitroreductase/BluB"/>
</dbReference>
<gene>
    <name evidence="2" type="ORF">NS226_14460</name>
</gene>
<feature type="domain" description="Nitroreductase" evidence="1">
    <location>
        <begin position="17"/>
        <end position="180"/>
    </location>
</feature>
<dbReference type="OrthoDB" id="9773807at2"/>
<sequence>MNFDAGFRAELLRLFQWRRDVRHFRPDALPDGTLERLLEIATLAPSVGLSEPWRFVVVADPTRRAAIRADFQRCNTQAACAQTAERAALYARLKLEGMEAAPVQFAVFAEGDPEQGHGLGRRSMPETATYSAALAVHTLWLAARAEGLGLGWVSILDPATLRDVLDVPESWRFIGYFCLGFPMVESDTPELQRAGWETRRRLPEKLLYR</sequence>